<protein>
    <recommendedName>
        <fullName evidence="2">DUF6473 domain-containing protein</fullName>
    </recommendedName>
</protein>
<dbReference type="Proteomes" id="UP000612855">
    <property type="component" value="Unassembled WGS sequence"/>
</dbReference>
<feature type="region of interest" description="Disordered" evidence="1">
    <location>
        <begin position="276"/>
        <end position="295"/>
    </location>
</feature>
<evidence type="ECO:0000259" key="2">
    <source>
        <dbReference type="Pfam" id="PF20078"/>
    </source>
</evidence>
<evidence type="ECO:0000313" key="3">
    <source>
        <dbReference type="EMBL" id="GGE40133.1"/>
    </source>
</evidence>
<evidence type="ECO:0000313" key="4">
    <source>
        <dbReference type="Proteomes" id="UP000612855"/>
    </source>
</evidence>
<gene>
    <name evidence="3" type="ORF">GCM10011360_29730</name>
</gene>
<feature type="domain" description="DUF6473" evidence="2">
    <location>
        <begin position="1"/>
        <end position="274"/>
    </location>
</feature>
<dbReference type="InterPro" id="IPR045524">
    <property type="entry name" value="DUF6473"/>
</dbReference>
<name>A0A917EIH5_9RHOB</name>
<dbReference type="RefSeq" id="WP_188478598.1">
    <property type="nucleotide sequence ID" value="NZ_BMFJ01000002.1"/>
</dbReference>
<accession>A0A917EIH5</accession>
<comment type="caution">
    <text evidence="3">The sequence shown here is derived from an EMBL/GenBank/DDBJ whole genome shotgun (WGS) entry which is preliminary data.</text>
</comment>
<dbReference type="EMBL" id="BMFJ01000002">
    <property type="protein sequence ID" value="GGE40133.1"/>
    <property type="molecule type" value="Genomic_DNA"/>
</dbReference>
<reference evidence="4" key="1">
    <citation type="journal article" date="2019" name="Int. J. Syst. Evol. Microbiol.">
        <title>The Global Catalogue of Microorganisms (GCM) 10K type strain sequencing project: providing services to taxonomists for standard genome sequencing and annotation.</title>
        <authorList>
            <consortium name="The Broad Institute Genomics Platform"/>
            <consortium name="The Broad Institute Genome Sequencing Center for Infectious Disease"/>
            <person name="Wu L."/>
            <person name="Ma J."/>
        </authorList>
    </citation>
    <scope>NUCLEOTIDE SEQUENCE [LARGE SCALE GENOMIC DNA]</scope>
    <source>
        <strain evidence="4">CGMCC 1.12664</strain>
    </source>
</reference>
<sequence>MTFERLGPKGLDYRPCRYGASQLLFRGPKQDLREPHVLFLGGTATYGKFLQTPFPSLVAEETGIPAVNLGVVNAGADLYLSDSSLMDLTRGATVTVLKVLGAQNLSNRYYTVHPRRNDRFVQASALLKTIYRDVDFTAFHYTRHLLCHLEDLSPERFAILVAELKEAWVARMGDLIAAIDGPVVLNWFSTRPMSVDLSCRMPMAEQGDPLFVDGEMIDRLRGKVAEVVETVPEAQAGTEGMVFSQMEAAAARTQFNACAHAENAANIAAALRRLVPEATEEQDRPQRRADDIPQT</sequence>
<organism evidence="3 4">
    <name type="scientific">Primorskyibacter flagellatus</name>
    <dbReference type="NCBI Taxonomy" id="1387277"/>
    <lineage>
        <taxon>Bacteria</taxon>
        <taxon>Pseudomonadati</taxon>
        <taxon>Pseudomonadota</taxon>
        <taxon>Alphaproteobacteria</taxon>
        <taxon>Rhodobacterales</taxon>
        <taxon>Roseobacteraceae</taxon>
        <taxon>Primorskyibacter</taxon>
    </lineage>
</organism>
<dbReference type="AlphaFoldDB" id="A0A917EIH5"/>
<feature type="compositionally biased region" description="Basic and acidic residues" evidence="1">
    <location>
        <begin position="281"/>
        <end position="295"/>
    </location>
</feature>
<dbReference type="Pfam" id="PF20078">
    <property type="entry name" value="DUF6473"/>
    <property type="match status" value="1"/>
</dbReference>
<evidence type="ECO:0000256" key="1">
    <source>
        <dbReference type="SAM" id="MobiDB-lite"/>
    </source>
</evidence>
<proteinExistence type="predicted"/>
<keyword evidence="4" id="KW-1185">Reference proteome</keyword>